<comment type="subcellular location">
    <subcellularLocation>
        <location evidence="1 7">Cell membrane</location>
        <topology evidence="1 7">Multi-pass membrane protein</topology>
    </subcellularLocation>
</comment>
<proteinExistence type="inferred from homology"/>
<evidence type="ECO:0000259" key="8">
    <source>
        <dbReference type="PROSITE" id="PS50928"/>
    </source>
</evidence>
<evidence type="ECO:0000313" key="9">
    <source>
        <dbReference type="EMBL" id="OYO09532.1"/>
    </source>
</evidence>
<keyword evidence="3" id="KW-1003">Cell membrane</keyword>
<name>A0A255G221_9ACTN</name>
<evidence type="ECO:0000256" key="5">
    <source>
        <dbReference type="ARBA" id="ARBA00022989"/>
    </source>
</evidence>
<evidence type="ECO:0000256" key="2">
    <source>
        <dbReference type="ARBA" id="ARBA00022448"/>
    </source>
</evidence>
<keyword evidence="6 7" id="KW-0472">Membrane</keyword>
<dbReference type="EMBL" id="NMVO01000017">
    <property type="protein sequence ID" value="OYO09532.1"/>
    <property type="molecule type" value="Genomic_DNA"/>
</dbReference>
<dbReference type="PROSITE" id="PS50928">
    <property type="entry name" value="ABC_TM1"/>
    <property type="match status" value="1"/>
</dbReference>
<evidence type="ECO:0000256" key="3">
    <source>
        <dbReference type="ARBA" id="ARBA00022475"/>
    </source>
</evidence>
<organism evidence="9 10">
    <name type="scientific">Enemella evansiae</name>
    <dbReference type="NCBI Taxonomy" id="2016499"/>
    <lineage>
        <taxon>Bacteria</taxon>
        <taxon>Bacillati</taxon>
        <taxon>Actinomycetota</taxon>
        <taxon>Actinomycetes</taxon>
        <taxon>Propionibacteriales</taxon>
        <taxon>Propionibacteriaceae</taxon>
        <taxon>Enemella</taxon>
    </lineage>
</organism>
<reference evidence="9 10" key="1">
    <citation type="submission" date="2017-07" db="EMBL/GenBank/DDBJ databases">
        <title>Draft whole genome sequences of clinical Proprionibacteriaceae strains.</title>
        <authorList>
            <person name="Bernier A.-M."/>
            <person name="Bernard K."/>
            <person name="Domingo M.-C."/>
        </authorList>
    </citation>
    <scope>NUCLEOTIDE SEQUENCE [LARGE SCALE GENOMIC DNA]</scope>
    <source>
        <strain evidence="9 10">NML 030167</strain>
    </source>
</reference>
<comment type="caution">
    <text evidence="9">The sequence shown here is derived from an EMBL/GenBank/DDBJ whole genome shotgun (WGS) entry which is preliminary data.</text>
</comment>
<protein>
    <recommendedName>
        <fullName evidence="8">ABC transmembrane type-1 domain-containing protein</fullName>
    </recommendedName>
</protein>
<dbReference type="InterPro" id="IPR043429">
    <property type="entry name" value="ArtM/GltK/GlnP/TcyL/YhdX-like"/>
</dbReference>
<feature type="domain" description="ABC transmembrane type-1" evidence="8">
    <location>
        <begin position="68"/>
        <end position="264"/>
    </location>
</feature>
<dbReference type="AlphaFoldDB" id="A0A255G221"/>
<dbReference type="Gene3D" id="1.10.3720.10">
    <property type="entry name" value="MetI-like"/>
    <property type="match status" value="1"/>
</dbReference>
<feature type="transmembrane region" description="Helical" evidence="7">
    <location>
        <begin position="198"/>
        <end position="223"/>
    </location>
</feature>
<evidence type="ECO:0000313" key="10">
    <source>
        <dbReference type="Proteomes" id="UP000215896"/>
    </source>
</evidence>
<evidence type="ECO:0000256" key="6">
    <source>
        <dbReference type="ARBA" id="ARBA00023136"/>
    </source>
</evidence>
<dbReference type="GO" id="GO:0043190">
    <property type="term" value="C:ATP-binding cassette (ABC) transporter complex"/>
    <property type="evidence" value="ECO:0007669"/>
    <property type="project" value="InterPro"/>
</dbReference>
<keyword evidence="5 7" id="KW-1133">Transmembrane helix</keyword>
<sequence length="292" mass="30880">MSQTANVLFDAPGPKTRRRNLIVGVIATAVLVLIALGILWGLRDQYTPEKLAIFADPTTWTSAILPGIVNTLQAAVISIVLAALLGTLLGLGRLSEFAPLRGLCTVIVEFFRAVPVLVMMFFTYSLVIYVLIPAGVPLQGPLVSLVAVVTGLTLYNASVIAELIRSGMHSLPSGQREAGLAVGLTPSQTRTSILLPQAVTAMLPSLVSQLVVVLKDSALGSIVLYPELLRSLNTLASNYGNTIASLTVAAILFILINLALTTLASFVQRRMAKRGGRSVQQITEQAGLPTAV</sequence>
<evidence type="ECO:0000256" key="4">
    <source>
        <dbReference type="ARBA" id="ARBA00022692"/>
    </source>
</evidence>
<evidence type="ECO:0000256" key="1">
    <source>
        <dbReference type="ARBA" id="ARBA00004651"/>
    </source>
</evidence>
<feature type="transmembrane region" description="Helical" evidence="7">
    <location>
        <begin position="110"/>
        <end position="132"/>
    </location>
</feature>
<feature type="transmembrane region" description="Helical" evidence="7">
    <location>
        <begin position="21"/>
        <end position="43"/>
    </location>
</feature>
<dbReference type="Pfam" id="PF00528">
    <property type="entry name" value="BPD_transp_1"/>
    <property type="match status" value="1"/>
</dbReference>
<dbReference type="OrthoDB" id="4543034at2"/>
<dbReference type="GO" id="GO:0006865">
    <property type="term" value="P:amino acid transport"/>
    <property type="evidence" value="ECO:0007669"/>
    <property type="project" value="TreeGrafter"/>
</dbReference>
<keyword evidence="4 7" id="KW-0812">Transmembrane</keyword>
<keyword evidence="10" id="KW-1185">Reference proteome</keyword>
<dbReference type="PANTHER" id="PTHR30614">
    <property type="entry name" value="MEMBRANE COMPONENT OF AMINO ACID ABC TRANSPORTER"/>
    <property type="match status" value="1"/>
</dbReference>
<dbReference type="Proteomes" id="UP000215896">
    <property type="component" value="Unassembled WGS sequence"/>
</dbReference>
<feature type="transmembrane region" description="Helical" evidence="7">
    <location>
        <begin position="243"/>
        <end position="267"/>
    </location>
</feature>
<dbReference type="PANTHER" id="PTHR30614:SF21">
    <property type="entry name" value="AMINO ACID ABC TRANSPORTER PERMEASE"/>
    <property type="match status" value="1"/>
</dbReference>
<dbReference type="InterPro" id="IPR010065">
    <property type="entry name" value="AA_ABC_transptr_permease_3TM"/>
</dbReference>
<gene>
    <name evidence="9" type="ORF">CGZ94_17825</name>
</gene>
<feature type="transmembrane region" description="Helical" evidence="7">
    <location>
        <begin position="63"/>
        <end position="89"/>
    </location>
</feature>
<keyword evidence="2 7" id="KW-0813">Transport</keyword>
<dbReference type="CDD" id="cd06261">
    <property type="entry name" value="TM_PBP2"/>
    <property type="match status" value="1"/>
</dbReference>
<dbReference type="InterPro" id="IPR000515">
    <property type="entry name" value="MetI-like"/>
</dbReference>
<dbReference type="NCBIfam" id="TIGR01726">
    <property type="entry name" value="HEQRo_perm_3TM"/>
    <property type="match status" value="1"/>
</dbReference>
<comment type="similarity">
    <text evidence="7">Belongs to the binding-protein-dependent transport system permease family.</text>
</comment>
<feature type="transmembrane region" description="Helical" evidence="7">
    <location>
        <begin position="138"/>
        <end position="161"/>
    </location>
</feature>
<accession>A0A255G221</accession>
<dbReference type="InterPro" id="IPR035906">
    <property type="entry name" value="MetI-like_sf"/>
</dbReference>
<dbReference type="SUPFAM" id="SSF161098">
    <property type="entry name" value="MetI-like"/>
    <property type="match status" value="1"/>
</dbReference>
<evidence type="ECO:0000256" key="7">
    <source>
        <dbReference type="RuleBase" id="RU363032"/>
    </source>
</evidence>
<dbReference type="RefSeq" id="WP_094406492.1">
    <property type="nucleotide sequence ID" value="NZ_NMVO01000017.1"/>
</dbReference>
<dbReference type="GO" id="GO:0022857">
    <property type="term" value="F:transmembrane transporter activity"/>
    <property type="evidence" value="ECO:0007669"/>
    <property type="project" value="InterPro"/>
</dbReference>